<evidence type="ECO:0000313" key="2">
    <source>
        <dbReference type="EMBL" id="KKJ76648.1"/>
    </source>
</evidence>
<evidence type="ECO:0000313" key="3">
    <source>
        <dbReference type="Proteomes" id="UP000034491"/>
    </source>
</evidence>
<feature type="signal peptide" evidence="1">
    <location>
        <begin position="1"/>
        <end position="19"/>
    </location>
</feature>
<protein>
    <recommendedName>
        <fullName evidence="4">DUF2059 domain-containing protein</fullName>
    </recommendedName>
</protein>
<dbReference type="PROSITE" id="PS51257">
    <property type="entry name" value="PROKAR_LIPOPROTEIN"/>
    <property type="match status" value="1"/>
</dbReference>
<comment type="caution">
    <text evidence="2">The sequence shown here is derived from an EMBL/GenBank/DDBJ whole genome shotgun (WGS) entry which is preliminary data.</text>
</comment>
<keyword evidence="3" id="KW-1185">Reference proteome</keyword>
<evidence type="ECO:0000256" key="1">
    <source>
        <dbReference type="SAM" id="SignalP"/>
    </source>
</evidence>
<reference evidence="2 3" key="1">
    <citation type="submission" date="2015-03" db="EMBL/GenBank/DDBJ databases">
        <title>Genome sequence of Kiloniella sp. P1-1, isolated from the gut microflora of Pacific white shrimp, Penaeus vannamei.</title>
        <authorList>
            <person name="Shao Z."/>
            <person name="Wang L."/>
            <person name="Li X."/>
        </authorList>
    </citation>
    <scope>NUCLEOTIDE SEQUENCE [LARGE SCALE GENOMIC DNA]</scope>
    <source>
        <strain evidence="2 3">P1-1</strain>
    </source>
</reference>
<evidence type="ECO:0008006" key="4">
    <source>
        <dbReference type="Google" id="ProtNLM"/>
    </source>
</evidence>
<sequence>MILRLFIAIILITGLSACAQTKPVTSLNKHDRSVEFVEMIFTDEFIKESVLESFLEYKAKNEVAAMRIPNKALEEINALITEEMIKNRASLINKIATIFAEELTNDEIIALHSIKDITLLQKAHAKLVKNNGSLSGLTRQEINAIANIKKPESFITAIPKLEKLENRMQVTGEEFAAEILPKILPKLLIIILENEPLIGAFHFPAHTHTIHNVYI</sequence>
<dbReference type="Proteomes" id="UP000034491">
    <property type="component" value="Unassembled WGS sequence"/>
</dbReference>
<proteinExistence type="predicted"/>
<organism evidence="2 3">
    <name type="scientific">Kiloniella litopenaei</name>
    <dbReference type="NCBI Taxonomy" id="1549748"/>
    <lineage>
        <taxon>Bacteria</taxon>
        <taxon>Pseudomonadati</taxon>
        <taxon>Pseudomonadota</taxon>
        <taxon>Alphaproteobacteria</taxon>
        <taxon>Rhodospirillales</taxon>
        <taxon>Kiloniellaceae</taxon>
        <taxon>Kiloniella</taxon>
    </lineage>
</organism>
<dbReference type="AlphaFoldDB" id="A0A0M2RAJ8"/>
<name>A0A0M2RAJ8_9PROT</name>
<accession>A0A0M2RAJ8</accession>
<dbReference type="STRING" id="1549748.WH95_12675"/>
<keyword evidence="1" id="KW-0732">Signal</keyword>
<feature type="chain" id="PRO_5005640629" description="DUF2059 domain-containing protein" evidence="1">
    <location>
        <begin position="20"/>
        <end position="215"/>
    </location>
</feature>
<gene>
    <name evidence="2" type="ORF">WH95_12675</name>
</gene>
<dbReference type="EMBL" id="LANI01000018">
    <property type="protein sequence ID" value="KKJ76648.1"/>
    <property type="molecule type" value="Genomic_DNA"/>
</dbReference>